<evidence type="ECO:0000256" key="7">
    <source>
        <dbReference type="ARBA" id="ARBA00023065"/>
    </source>
</evidence>
<keyword evidence="4" id="KW-0677">Repeat</keyword>
<keyword evidence="2" id="KW-0813">Transport</keyword>
<dbReference type="PROSITE" id="PS51201">
    <property type="entry name" value="RCK_N"/>
    <property type="match status" value="2"/>
</dbReference>
<dbReference type="OrthoDB" id="9775180at2"/>
<dbReference type="Proteomes" id="UP000288212">
    <property type="component" value="Unassembled WGS sequence"/>
</dbReference>
<dbReference type="GO" id="GO:0005886">
    <property type="term" value="C:plasma membrane"/>
    <property type="evidence" value="ECO:0007669"/>
    <property type="project" value="InterPro"/>
</dbReference>
<dbReference type="InterPro" id="IPR050721">
    <property type="entry name" value="Trk_Ktr_HKT_K-transport"/>
</dbReference>
<dbReference type="Pfam" id="PF02254">
    <property type="entry name" value="TrkA_N"/>
    <property type="match status" value="2"/>
</dbReference>
<dbReference type="PANTHER" id="PTHR43833:SF5">
    <property type="entry name" value="TRK SYSTEM POTASSIUM UPTAKE PROTEIN TRKA"/>
    <property type="match status" value="1"/>
</dbReference>
<dbReference type="FunFam" id="3.40.50.720:FF:000027">
    <property type="entry name" value="Trk system potassium transporter TrkA"/>
    <property type="match status" value="1"/>
</dbReference>
<dbReference type="InterPro" id="IPR036721">
    <property type="entry name" value="RCK_C_sf"/>
</dbReference>
<dbReference type="PROSITE" id="PS51202">
    <property type="entry name" value="RCK_C"/>
    <property type="match status" value="2"/>
</dbReference>
<dbReference type="FunFam" id="3.40.50.720:FF:000042">
    <property type="entry name" value="Trk system potassium transporter TrkA"/>
    <property type="match status" value="1"/>
</dbReference>
<dbReference type="RefSeq" id="WP_126793332.1">
    <property type="nucleotide sequence ID" value="NZ_PIPI01000006.1"/>
</dbReference>
<evidence type="ECO:0000256" key="4">
    <source>
        <dbReference type="ARBA" id="ARBA00022737"/>
    </source>
</evidence>
<feature type="domain" description="RCK C-terminal" evidence="9">
    <location>
        <begin position="370"/>
        <end position="455"/>
    </location>
</feature>
<evidence type="ECO:0000259" key="8">
    <source>
        <dbReference type="PROSITE" id="PS51201"/>
    </source>
</evidence>
<protein>
    <recommendedName>
        <fullName evidence="1">Trk system potassium uptake protein TrkA</fullName>
    </recommendedName>
</protein>
<dbReference type="AlphaFoldDB" id="A0A432VS41"/>
<organism evidence="10 11">
    <name type="scientific">Aliidiomarina haloalkalitolerans</name>
    <dbReference type="NCBI Taxonomy" id="859059"/>
    <lineage>
        <taxon>Bacteria</taxon>
        <taxon>Pseudomonadati</taxon>
        <taxon>Pseudomonadota</taxon>
        <taxon>Gammaproteobacteria</taxon>
        <taxon>Alteromonadales</taxon>
        <taxon>Idiomarinaceae</taxon>
        <taxon>Aliidiomarina</taxon>
    </lineage>
</organism>
<feature type="domain" description="RCK N-terminal" evidence="8">
    <location>
        <begin position="1"/>
        <end position="124"/>
    </location>
</feature>
<feature type="domain" description="RCK N-terminal" evidence="8">
    <location>
        <begin position="233"/>
        <end position="350"/>
    </location>
</feature>
<evidence type="ECO:0000256" key="1">
    <source>
        <dbReference type="ARBA" id="ARBA00017378"/>
    </source>
</evidence>
<dbReference type="Pfam" id="PF02080">
    <property type="entry name" value="TrkA_C"/>
    <property type="match status" value="2"/>
</dbReference>
<dbReference type="InterPro" id="IPR006036">
    <property type="entry name" value="K_uptake_TrkA"/>
</dbReference>
<evidence type="ECO:0000256" key="6">
    <source>
        <dbReference type="ARBA" id="ARBA00023027"/>
    </source>
</evidence>
<dbReference type="FunFam" id="3.30.70.1450:FF:000001">
    <property type="entry name" value="Trk system potassium transporter TrkA"/>
    <property type="match status" value="1"/>
</dbReference>
<evidence type="ECO:0000256" key="2">
    <source>
        <dbReference type="ARBA" id="ARBA00022448"/>
    </source>
</evidence>
<dbReference type="Gene3D" id="3.40.50.720">
    <property type="entry name" value="NAD(P)-binding Rossmann-like Domain"/>
    <property type="match status" value="2"/>
</dbReference>
<name>A0A432VS41_9GAMM</name>
<dbReference type="NCBIfam" id="NF007039">
    <property type="entry name" value="PRK09496.3-2"/>
    <property type="match status" value="1"/>
</dbReference>
<dbReference type="SUPFAM" id="SSF51735">
    <property type="entry name" value="NAD(P)-binding Rossmann-fold domains"/>
    <property type="match status" value="2"/>
</dbReference>
<accession>A0A432VS41</accession>
<reference evidence="10 11" key="1">
    <citation type="journal article" date="2011" name="Front. Microbiol.">
        <title>Genomic signatures of strain selection and enhancement in Bacillus atrophaeus var. globigii, a historical biowarfare simulant.</title>
        <authorList>
            <person name="Gibbons H.S."/>
            <person name="Broomall S.M."/>
            <person name="McNew L.A."/>
            <person name="Daligault H."/>
            <person name="Chapman C."/>
            <person name="Bruce D."/>
            <person name="Karavis M."/>
            <person name="Krepps M."/>
            <person name="McGregor P.A."/>
            <person name="Hong C."/>
            <person name="Park K.H."/>
            <person name="Akmal A."/>
            <person name="Feldman A."/>
            <person name="Lin J.S."/>
            <person name="Chang W.E."/>
            <person name="Higgs B.W."/>
            <person name="Demirev P."/>
            <person name="Lindquist J."/>
            <person name="Liem A."/>
            <person name="Fochler E."/>
            <person name="Read T.D."/>
            <person name="Tapia R."/>
            <person name="Johnson S."/>
            <person name="Bishop-Lilly K.A."/>
            <person name="Detter C."/>
            <person name="Han C."/>
            <person name="Sozhamannan S."/>
            <person name="Rosenzweig C.N."/>
            <person name="Skowronski E.W."/>
        </authorList>
    </citation>
    <scope>NUCLEOTIDE SEQUENCE [LARGE SCALE GENOMIC DNA]</scope>
    <source>
        <strain evidence="10 11">AK5</strain>
    </source>
</reference>
<proteinExistence type="predicted"/>
<evidence type="ECO:0000256" key="5">
    <source>
        <dbReference type="ARBA" id="ARBA00022958"/>
    </source>
</evidence>
<evidence type="ECO:0000313" key="10">
    <source>
        <dbReference type="EMBL" id="RUO19180.1"/>
    </source>
</evidence>
<keyword evidence="3" id="KW-0633">Potassium transport</keyword>
<keyword evidence="5" id="KW-0630">Potassium</keyword>
<dbReference type="GO" id="GO:0015079">
    <property type="term" value="F:potassium ion transmembrane transporter activity"/>
    <property type="evidence" value="ECO:0007669"/>
    <property type="project" value="InterPro"/>
</dbReference>
<dbReference type="EMBL" id="PIPI01000006">
    <property type="protein sequence ID" value="RUO19180.1"/>
    <property type="molecule type" value="Genomic_DNA"/>
</dbReference>
<dbReference type="InterPro" id="IPR036291">
    <property type="entry name" value="NAD(P)-bd_dom_sf"/>
</dbReference>
<evidence type="ECO:0000313" key="11">
    <source>
        <dbReference type="Proteomes" id="UP000288212"/>
    </source>
</evidence>
<dbReference type="InterPro" id="IPR006037">
    <property type="entry name" value="RCK_C"/>
</dbReference>
<dbReference type="Gene3D" id="3.30.70.1450">
    <property type="entry name" value="Regulator of K+ conductance, C-terminal domain"/>
    <property type="match status" value="2"/>
</dbReference>
<dbReference type="NCBIfam" id="NF007030">
    <property type="entry name" value="PRK09496.1-1"/>
    <property type="match status" value="1"/>
</dbReference>
<evidence type="ECO:0000259" key="9">
    <source>
        <dbReference type="PROSITE" id="PS51202"/>
    </source>
</evidence>
<dbReference type="InterPro" id="IPR003148">
    <property type="entry name" value="RCK_N"/>
</dbReference>
<keyword evidence="11" id="KW-1185">Reference proteome</keyword>
<sequence length="460" mass="50494">MKKVIIVGAGRVGATLAESLVSERNEVTVIDQNRELLDLLQDKHDLRVIQGNGAHPDVLRAAGADDADMLIAVSSLDEVNMLSCQVAHSIFNTPLKIARVRSEQYTKYEDQLFRKEQMPVDHIISPEQLVTSYIKRLVEHPGALQVVEFAEGKVSLVAVRASYGGKLVGHAIATLKEHIPNTETRVAAIFRQGRPIRPVGSTIIEADDEVFFVADSKSIRVVMQELQPLEARYRNLMIMGGGHIGSGLARQLENTHNIKLIELSHARAEQLSAELSNKTLVLQGDATDQEMLNEERIEDVDLFVAVTNDDEANIMAALLAKRMGAKKTMVLIQRSAYVDLVQGGEIDIAISPQQATISALLKHIHRSDFASAYSLRRGAAEAIEAVARGDENTSQVVGREVGELKLPPGTTIGAIVRGSEVLIAHDDTLIQSDDHVILFLVDKKYVNEIERLFAPGALYF</sequence>
<dbReference type="PRINTS" id="PR00335">
    <property type="entry name" value="KUPTAKETRKA"/>
</dbReference>
<dbReference type="PANTHER" id="PTHR43833">
    <property type="entry name" value="POTASSIUM CHANNEL PROTEIN 2-RELATED-RELATED"/>
    <property type="match status" value="1"/>
</dbReference>
<dbReference type="NCBIfam" id="NF007031">
    <property type="entry name" value="PRK09496.1-2"/>
    <property type="match status" value="1"/>
</dbReference>
<feature type="domain" description="RCK C-terminal" evidence="9">
    <location>
        <begin position="144"/>
        <end position="228"/>
    </location>
</feature>
<dbReference type="SUPFAM" id="SSF116726">
    <property type="entry name" value="TrkA C-terminal domain-like"/>
    <property type="match status" value="2"/>
</dbReference>
<keyword evidence="7" id="KW-0406">Ion transport</keyword>
<gene>
    <name evidence="10" type="ORF">CWE06_09090</name>
</gene>
<evidence type="ECO:0000256" key="3">
    <source>
        <dbReference type="ARBA" id="ARBA00022538"/>
    </source>
</evidence>
<keyword evidence="6" id="KW-0520">NAD</keyword>
<comment type="caution">
    <text evidence="10">The sequence shown here is derived from an EMBL/GenBank/DDBJ whole genome shotgun (WGS) entry which is preliminary data.</text>
</comment>
<dbReference type="NCBIfam" id="NF007032">
    <property type="entry name" value="PRK09496.1-4"/>
    <property type="match status" value="1"/>
</dbReference>